<feature type="domain" description="4Fe-4S Mo/W bis-MGD-type" evidence="9">
    <location>
        <begin position="42"/>
        <end position="98"/>
    </location>
</feature>
<keyword evidence="3" id="KW-0500">Molybdenum</keyword>
<dbReference type="InterPro" id="IPR050612">
    <property type="entry name" value="Prok_Mopterin_Oxidored"/>
</dbReference>
<organism evidence="10 11">
    <name type="scientific">Slackia exigua (strain ATCC 700122 / DSM 15923 / CIP 105133 / JCM 11022 / KCTC 5966 / S-7)</name>
    <dbReference type="NCBI Taxonomy" id="649764"/>
    <lineage>
        <taxon>Bacteria</taxon>
        <taxon>Bacillati</taxon>
        <taxon>Actinomycetota</taxon>
        <taxon>Coriobacteriia</taxon>
        <taxon>Eggerthellales</taxon>
        <taxon>Eggerthellaceae</taxon>
        <taxon>Slackia</taxon>
    </lineage>
</organism>
<evidence type="ECO:0000313" key="10">
    <source>
        <dbReference type="EMBL" id="EEZ62013.1"/>
    </source>
</evidence>
<comment type="caution">
    <text evidence="10">The sequence shown here is derived from an EMBL/GenBank/DDBJ whole genome shotgun (WGS) entry which is preliminary data.</text>
</comment>
<keyword evidence="7" id="KW-0408">Iron</keyword>
<evidence type="ECO:0000256" key="1">
    <source>
        <dbReference type="ARBA" id="ARBA00001942"/>
    </source>
</evidence>
<dbReference type="InterPro" id="IPR006963">
    <property type="entry name" value="Mopterin_OxRdtase_4Fe-4S_dom"/>
</dbReference>
<dbReference type="InterPro" id="IPR009010">
    <property type="entry name" value="Asp_de-COase-like_dom_sf"/>
</dbReference>
<dbReference type="Pfam" id="PF00384">
    <property type="entry name" value="Molybdopterin"/>
    <property type="match status" value="1"/>
</dbReference>
<dbReference type="SUPFAM" id="SSF50692">
    <property type="entry name" value="ADC-like"/>
    <property type="match status" value="1"/>
</dbReference>
<dbReference type="AlphaFoldDB" id="D0WE75"/>
<dbReference type="Gene3D" id="3.40.228.10">
    <property type="entry name" value="Dimethylsulfoxide Reductase, domain 2"/>
    <property type="match status" value="1"/>
</dbReference>
<proteinExistence type="inferred from homology"/>
<keyword evidence="8" id="KW-0411">Iron-sulfur</keyword>
<dbReference type="GO" id="GO:0016491">
    <property type="term" value="F:oxidoreductase activity"/>
    <property type="evidence" value="ECO:0007669"/>
    <property type="project" value="UniProtKB-KW"/>
</dbReference>
<dbReference type="EMBL" id="ACUX02000004">
    <property type="protein sequence ID" value="EEZ62013.1"/>
    <property type="molecule type" value="Genomic_DNA"/>
</dbReference>
<dbReference type="InterPro" id="IPR006311">
    <property type="entry name" value="TAT_signal"/>
</dbReference>
<keyword evidence="11" id="KW-1185">Reference proteome</keyword>
<dbReference type="InterPro" id="IPR006655">
    <property type="entry name" value="Mopterin_OxRdtase_prok_CS"/>
</dbReference>
<dbReference type="GO" id="GO:0051536">
    <property type="term" value="F:iron-sulfur cluster binding"/>
    <property type="evidence" value="ECO:0007669"/>
    <property type="project" value="UniProtKB-KW"/>
</dbReference>
<dbReference type="GO" id="GO:0043546">
    <property type="term" value="F:molybdopterin cofactor binding"/>
    <property type="evidence" value="ECO:0007669"/>
    <property type="project" value="InterPro"/>
</dbReference>
<dbReference type="InterPro" id="IPR006657">
    <property type="entry name" value="MoPterin_dinucl-bd_dom"/>
</dbReference>
<protein>
    <submittedName>
        <fullName evidence="10">Tat pathway signal sequence domain protein</fullName>
    </submittedName>
</protein>
<dbReference type="eggNOG" id="COG0243">
    <property type="taxonomic scope" value="Bacteria"/>
</dbReference>
<dbReference type="PROSITE" id="PS51669">
    <property type="entry name" value="4FE4S_MOW_BIS_MGD"/>
    <property type="match status" value="1"/>
</dbReference>
<evidence type="ECO:0000256" key="8">
    <source>
        <dbReference type="ARBA" id="ARBA00023014"/>
    </source>
</evidence>
<dbReference type="PANTHER" id="PTHR43742">
    <property type="entry name" value="TRIMETHYLAMINE-N-OXIDE REDUCTASE"/>
    <property type="match status" value="1"/>
</dbReference>
<evidence type="ECO:0000256" key="2">
    <source>
        <dbReference type="ARBA" id="ARBA00010312"/>
    </source>
</evidence>
<dbReference type="Pfam" id="PF01568">
    <property type="entry name" value="Molydop_binding"/>
    <property type="match status" value="1"/>
</dbReference>
<reference evidence="10" key="1">
    <citation type="submission" date="2009-10" db="EMBL/GenBank/DDBJ databases">
        <authorList>
            <person name="Weinstock G."/>
            <person name="Sodergren E."/>
            <person name="Clifton S."/>
            <person name="Fulton L."/>
            <person name="Fulton B."/>
            <person name="Courtney L."/>
            <person name="Fronick C."/>
            <person name="Harrison M."/>
            <person name="Strong C."/>
            <person name="Farmer C."/>
            <person name="Delahaunty K."/>
            <person name="Markovic C."/>
            <person name="Hall O."/>
            <person name="Minx P."/>
            <person name="Tomlinson C."/>
            <person name="Mitreva M."/>
            <person name="Nelson J."/>
            <person name="Hou S."/>
            <person name="Wollam A."/>
            <person name="Pepin K.H."/>
            <person name="Johnson M."/>
            <person name="Bhonagiri V."/>
            <person name="Nash W.E."/>
            <person name="Warren W."/>
            <person name="Chinwalla A."/>
            <person name="Mardis E.R."/>
            <person name="Wilson R.K."/>
        </authorList>
    </citation>
    <scope>NUCLEOTIDE SEQUENCE [LARGE SCALE GENOMIC DNA]</scope>
    <source>
        <strain evidence="10">ATCC 700122</strain>
    </source>
</reference>
<evidence type="ECO:0000256" key="5">
    <source>
        <dbReference type="ARBA" id="ARBA00022729"/>
    </source>
</evidence>
<evidence type="ECO:0000256" key="3">
    <source>
        <dbReference type="ARBA" id="ARBA00022505"/>
    </source>
</evidence>
<name>D0WE75_SLAES</name>
<comment type="similarity">
    <text evidence="2">Belongs to the prokaryotic molybdopterin-containing oxidoreductase family.</text>
</comment>
<dbReference type="STRING" id="649764.HMPREF0762_00100"/>
<accession>D0WE75</accession>
<comment type="cofactor">
    <cofactor evidence="1">
        <name>Mo-bis(molybdopterin guanine dinucleotide)</name>
        <dbReference type="ChEBI" id="CHEBI:60539"/>
    </cofactor>
</comment>
<dbReference type="Gene3D" id="2.40.40.20">
    <property type="match status" value="1"/>
</dbReference>
<evidence type="ECO:0000256" key="7">
    <source>
        <dbReference type="ARBA" id="ARBA00023004"/>
    </source>
</evidence>
<keyword evidence="6" id="KW-0560">Oxidoreductase</keyword>
<keyword evidence="5" id="KW-0732">Signal</keyword>
<dbReference type="PANTHER" id="PTHR43742:SF6">
    <property type="entry name" value="OXIDOREDUCTASE YYAE-RELATED"/>
    <property type="match status" value="1"/>
</dbReference>
<evidence type="ECO:0000259" key="9">
    <source>
        <dbReference type="PROSITE" id="PS51669"/>
    </source>
</evidence>
<dbReference type="NCBIfam" id="TIGR01409">
    <property type="entry name" value="TAT_signal_seq"/>
    <property type="match status" value="1"/>
</dbReference>
<evidence type="ECO:0000256" key="4">
    <source>
        <dbReference type="ARBA" id="ARBA00022723"/>
    </source>
</evidence>
<dbReference type="Gene3D" id="2.20.25.90">
    <property type="entry name" value="ADC-like domains"/>
    <property type="match status" value="1"/>
</dbReference>
<dbReference type="PROSITE" id="PS00932">
    <property type="entry name" value="MOLYBDOPTERIN_PROK_3"/>
    <property type="match status" value="1"/>
</dbReference>
<dbReference type="SUPFAM" id="SSF53706">
    <property type="entry name" value="Formate dehydrogenase/DMSO reductase, domains 1-3"/>
    <property type="match status" value="1"/>
</dbReference>
<dbReference type="HOGENOM" id="CLU_000422_13_3_11"/>
<sequence length="751" mass="82906">MVTRRSFLKGAAAAAGVSAVGSTGFDIIHPEGAFAEDAPVEIKFTYCDMCNHIPKCGIAASIKDGKVVRVEARATEGYRADPICAKGIASLQELYDPERLLYPMARTNPKGTGAPEWEPISWDDAYARIAAEFNRVKDDYGADKVFFYCGDPKEPRGAMQRVATLFGSPSCGFESSTCAAATWMSTFLTLGSLSMGVDPTPDSKSCLIWSLNPAWSQPYRFGAMMDRKEDGCKFVVVDPRITPTVTGLADIHLQLRPGTDGALALGFINIMIRDGLYDKDFVENWTVGFDELKELASGYTPEKVEEITWVPKEKLEAAVRLVCENTPATLVSSSAGACHATNVGHFERAVFSIIALTGCIDVPGGLTMPTGGLPFDYTASTADFRMEKSYMEQGLQDIRPDKDDFPVWAKYFKMIQVNRLPEMVADGRLRAGVLLGANAMMWPQTPEYQKAIGDMEFTVAIDYYMRPWTHDYVDMILPAAMCYERMAPFAIFGRRIFFREPVVKPAGQAREDFRIILEMGCALGYEEECFGGDVEAALNDMLEKADLGCTVDDLRAHPEGIEIPGGNKDIRKYESGKIRKDGEPGFNTPSGKIEFVSNVLQDLGFEGRPVYEEPVYSPVSTPDLAQTYPLVLNTGGRAPYYTHSKLRNLPWLNQFMPRPVVRLHPFDAKERGIGDGEQVRVFNQFGEVVVNAEVTNMVLPGVVDVLHGWHQADINLLTSRDFDPITGFPPFRSALCQVESTGKGYPSPKAM</sequence>
<keyword evidence="4" id="KW-0479">Metal-binding</keyword>
<dbReference type="InterPro" id="IPR019546">
    <property type="entry name" value="TAT_signal_bac_arc"/>
</dbReference>
<evidence type="ECO:0000313" key="11">
    <source>
        <dbReference type="Proteomes" id="UP000006001"/>
    </source>
</evidence>
<dbReference type="Gene3D" id="3.40.50.740">
    <property type="match status" value="1"/>
</dbReference>
<dbReference type="Proteomes" id="UP000006001">
    <property type="component" value="Unassembled WGS sequence"/>
</dbReference>
<dbReference type="PROSITE" id="PS51318">
    <property type="entry name" value="TAT"/>
    <property type="match status" value="1"/>
</dbReference>
<evidence type="ECO:0000256" key="6">
    <source>
        <dbReference type="ARBA" id="ARBA00023002"/>
    </source>
</evidence>
<dbReference type="InterPro" id="IPR006656">
    <property type="entry name" value="Mopterin_OxRdtase"/>
</dbReference>
<gene>
    <name evidence="10" type="ORF">HMPREF0762_00100</name>
</gene>
<dbReference type="GO" id="GO:0046872">
    <property type="term" value="F:metal ion binding"/>
    <property type="evidence" value="ECO:0007669"/>
    <property type="project" value="UniProtKB-KW"/>
</dbReference>